<proteinExistence type="inferred from homology"/>
<comment type="function">
    <text evidence="1">Required for nicotinamide riboside transport across the inner membrane.</text>
</comment>
<name>A0A517T927_9PLAN</name>
<evidence type="ECO:0000256" key="2">
    <source>
        <dbReference type="ARBA" id="ARBA00004651"/>
    </source>
</evidence>
<keyword evidence="12" id="KW-1185">Reference proteome</keyword>
<keyword evidence="9 10" id="KW-0472">Membrane</keyword>
<gene>
    <name evidence="11" type="primary">pnuC</name>
    <name evidence="11" type="ORF">V22_21280</name>
</gene>
<keyword evidence="6" id="KW-1003">Cell membrane</keyword>
<feature type="transmembrane region" description="Helical" evidence="10">
    <location>
        <begin position="162"/>
        <end position="180"/>
    </location>
</feature>
<dbReference type="AlphaFoldDB" id="A0A517T927"/>
<feature type="transmembrane region" description="Helical" evidence="10">
    <location>
        <begin position="50"/>
        <end position="67"/>
    </location>
</feature>
<keyword evidence="8 10" id="KW-1133">Transmembrane helix</keyword>
<dbReference type="GO" id="GO:0005886">
    <property type="term" value="C:plasma membrane"/>
    <property type="evidence" value="ECO:0007669"/>
    <property type="project" value="UniProtKB-SubCell"/>
</dbReference>
<dbReference type="GO" id="GO:0034257">
    <property type="term" value="F:nicotinamide riboside transmembrane transporter activity"/>
    <property type="evidence" value="ECO:0007669"/>
    <property type="project" value="InterPro"/>
</dbReference>
<keyword evidence="7 10" id="KW-0812">Transmembrane</keyword>
<dbReference type="InterPro" id="IPR006419">
    <property type="entry name" value="NMN_transpt_PnuC"/>
</dbReference>
<dbReference type="OrthoDB" id="9791248at2"/>
<evidence type="ECO:0000256" key="6">
    <source>
        <dbReference type="ARBA" id="ARBA00022475"/>
    </source>
</evidence>
<reference evidence="11 12" key="1">
    <citation type="submission" date="2019-02" db="EMBL/GenBank/DDBJ databases">
        <title>Deep-cultivation of Planctomycetes and their phenomic and genomic characterization uncovers novel biology.</title>
        <authorList>
            <person name="Wiegand S."/>
            <person name="Jogler M."/>
            <person name="Boedeker C."/>
            <person name="Pinto D."/>
            <person name="Vollmers J."/>
            <person name="Rivas-Marin E."/>
            <person name="Kohn T."/>
            <person name="Peeters S.H."/>
            <person name="Heuer A."/>
            <person name="Rast P."/>
            <person name="Oberbeckmann S."/>
            <person name="Bunk B."/>
            <person name="Jeske O."/>
            <person name="Meyerdierks A."/>
            <person name="Storesund J.E."/>
            <person name="Kallscheuer N."/>
            <person name="Luecker S."/>
            <person name="Lage O.M."/>
            <person name="Pohl T."/>
            <person name="Merkel B.J."/>
            <person name="Hornburger P."/>
            <person name="Mueller R.-W."/>
            <person name="Bruemmer F."/>
            <person name="Labrenz M."/>
            <person name="Spormann A.M."/>
            <person name="Op den Camp H."/>
            <person name="Overmann J."/>
            <person name="Amann R."/>
            <person name="Jetten M.S.M."/>
            <person name="Mascher T."/>
            <person name="Medema M.H."/>
            <person name="Devos D.P."/>
            <person name="Kaster A.-K."/>
            <person name="Ovreas L."/>
            <person name="Rohde M."/>
            <person name="Galperin M.Y."/>
            <person name="Jogler C."/>
        </authorList>
    </citation>
    <scope>NUCLEOTIDE SEQUENCE [LARGE SCALE GENOMIC DNA]</scope>
    <source>
        <strain evidence="11 12">V22</strain>
    </source>
</reference>
<dbReference type="NCBIfam" id="TIGR01528">
    <property type="entry name" value="NMN_trans_PnuC"/>
    <property type="match status" value="1"/>
</dbReference>
<comment type="subcellular location">
    <subcellularLocation>
        <location evidence="2">Cell membrane</location>
        <topology evidence="2">Multi-pass membrane protein</topology>
    </subcellularLocation>
</comment>
<dbReference type="KEGG" id="chya:V22_21280"/>
<evidence type="ECO:0000313" key="12">
    <source>
        <dbReference type="Proteomes" id="UP000319976"/>
    </source>
</evidence>
<evidence type="ECO:0000256" key="3">
    <source>
        <dbReference type="ARBA" id="ARBA00006669"/>
    </source>
</evidence>
<keyword evidence="5" id="KW-0813">Transport</keyword>
<evidence type="ECO:0000256" key="4">
    <source>
        <dbReference type="ARBA" id="ARBA00017522"/>
    </source>
</evidence>
<organism evidence="11 12">
    <name type="scientific">Calycomorphotria hydatis</name>
    <dbReference type="NCBI Taxonomy" id="2528027"/>
    <lineage>
        <taxon>Bacteria</taxon>
        <taxon>Pseudomonadati</taxon>
        <taxon>Planctomycetota</taxon>
        <taxon>Planctomycetia</taxon>
        <taxon>Planctomycetales</taxon>
        <taxon>Planctomycetaceae</taxon>
        <taxon>Calycomorphotria</taxon>
    </lineage>
</organism>
<feature type="transmembrane region" description="Helical" evidence="10">
    <location>
        <begin position="24"/>
        <end position="44"/>
    </location>
</feature>
<dbReference type="EMBL" id="CP036316">
    <property type="protein sequence ID" value="QDT64885.1"/>
    <property type="molecule type" value="Genomic_DNA"/>
</dbReference>
<comment type="similarity">
    <text evidence="3">Belongs to the nicotinamide ribonucleoside (NR) uptake permease (TC 4.B.1) family.</text>
</comment>
<dbReference type="PANTHER" id="PTHR36122">
    <property type="entry name" value="NICOTINAMIDE RIBOSIDE TRANSPORTER PNUC"/>
    <property type="match status" value="1"/>
</dbReference>
<protein>
    <recommendedName>
        <fullName evidence="4">Nicotinamide riboside transporter PnuC</fullName>
    </recommendedName>
</protein>
<sequence>MTWIELTAVAFGIACVVLTIRQNIWCWPTGLVQVLLFIVIFYQVKLYSDLALHVIYVFLQLYGWYHWAYGGKSTASLKVTLLRLELRLLWLVFAVFGTFGLGFLMSTYTDASLPYGDAFTTVVSLIAQWFMTRKKLESWICWVAVDVVAIGIYLQKELYLTTGLYAIFLVLAISGYVAWLRSWHTSSKLSV</sequence>
<dbReference type="RefSeq" id="WP_145262423.1">
    <property type="nucleotide sequence ID" value="NZ_CP036316.1"/>
</dbReference>
<dbReference type="PANTHER" id="PTHR36122:SF2">
    <property type="entry name" value="NICOTINAMIDE RIBOSIDE TRANSPORTER PNUC"/>
    <property type="match status" value="1"/>
</dbReference>
<dbReference type="Proteomes" id="UP000319976">
    <property type="component" value="Chromosome"/>
</dbReference>
<evidence type="ECO:0000256" key="1">
    <source>
        <dbReference type="ARBA" id="ARBA00002672"/>
    </source>
</evidence>
<evidence type="ECO:0000256" key="5">
    <source>
        <dbReference type="ARBA" id="ARBA00022448"/>
    </source>
</evidence>
<evidence type="ECO:0000256" key="10">
    <source>
        <dbReference type="SAM" id="Phobius"/>
    </source>
</evidence>
<dbReference type="Pfam" id="PF04973">
    <property type="entry name" value="NMN_transporter"/>
    <property type="match status" value="1"/>
</dbReference>
<evidence type="ECO:0000313" key="11">
    <source>
        <dbReference type="EMBL" id="QDT64885.1"/>
    </source>
</evidence>
<accession>A0A517T927</accession>
<evidence type="ECO:0000256" key="9">
    <source>
        <dbReference type="ARBA" id="ARBA00023136"/>
    </source>
</evidence>
<evidence type="ECO:0000256" key="8">
    <source>
        <dbReference type="ARBA" id="ARBA00022989"/>
    </source>
</evidence>
<evidence type="ECO:0000256" key="7">
    <source>
        <dbReference type="ARBA" id="ARBA00022692"/>
    </source>
</evidence>
<feature type="transmembrane region" description="Helical" evidence="10">
    <location>
        <begin position="88"/>
        <end position="108"/>
    </location>
</feature>